<name>A0A5C5Z3Y8_9BACT</name>
<keyword evidence="1" id="KW-0472">Membrane</keyword>
<feature type="transmembrane region" description="Helical" evidence="1">
    <location>
        <begin position="6"/>
        <end position="28"/>
    </location>
</feature>
<gene>
    <name evidence="2" type="ORF">CA13_31690</name>
</gene>
<comment type="caution">
    <text evidence="2">The sequence shown here is derived from an EMBL/GenBank/DDBJ whole genome shotgun (WGS) entry which is preliminary data.</text>
</comment>
<keyword evidence="1" id="KW-0812">Transmembrane</keyword>
<protein>
    <submittedName>
        <fullName evidence="2">Uncharacterized protein</fullName>
    </submittedName>
</protein>
<organism evidence="2 3">
    <name type="scientific">Novipirellula herctigrandis</name>
    <dbReference type="NCBI Taxonomy" id="2527986"/>
    <lineage>
        <taxon>Bacteria</taxon>
        <taxon>Pseudomonadati</taxon>
        <taxon>Planctomycetota</taxon>
        <taxon>Planctomycetia</taxon>
        <taxon>Pirellulales</taxon>
        <taxon>Pirellulaceae</taxon>
        <taxon>Novipirellula</taxon>
    </lineage>
</organism>
<proteinExistence type="predicted"/>
<evidence type="ECO:0000256" key="1">
    <source>
        <dbReference type="SAM" id="Phobius"/>
    </source>
</evidence>
<evidence type="ECO:0000313" key="3">
    <source>
        <dbReference type="Proteomes" id="UP000315010"/>
    </source>
</evidence>
<sequence>MNSTLSLLSVISGLLGSAILAFAVSRILSMLSAAVEMHELTLECMNDPDPAREIPVVVGFDKQIARARKFDAKFLYAGLFLLFASFAFQLAAYMIPVANAAG</sequence>
<dbReference type="EMBL" id="SJPJ01000001">
    <property type="protein sequence ID" value="TWT81716.1"/>
    <property type="molecule type" value="Genomic_DNA"/>
</dbReference>
<reference evidence="2 3" key="1">
    <citation type="submission" date="2019-02" db="EMBL/GenBank/DDBJ databases">
        <title>Deep-cultivation of Planctomycetes and their phenomic and genomic characterization uncovers novel biology.</title>
        <authorList>
            <person name="Wiegand S."/>
            <person name="Jogler M."/>
            <person name="Boedeker C."/>
            <person name="Pinto D."/>
            <person name="Vollmers J."/>
            <person name="Rivas-Marin E."/>
            <person name="Kohn T."/>
            <person name="Peeters S.H."/>
            <person name="Heuer A."/>
            <person name="Rast P."/>
            <person name="Oberbeckmann S."/>
            <person name="Bunk B."/>
            <person name="Jeske O."/>
            <person name="Meyerdierks A."/>
            <person name="Storesund J.E."/>
            <person name="Kallscheuer N."/>
            <person name="Luecker S."/>
            <person name="Lage O.M."/>
            <person name="Pohl T."/>
            <person name="Merkel B.J."/>
            <person name="Hornburger P."/>
            <person name="Mueller R.-W."/>
            <person name="Bruemmer F."/>
            <person name="Labrenz M."/>
            <person name="Spormann A.M."/>
            <person name="Op Den Camp H."/>
            <person name="Overmann J."/>
            <person name="Amann R."/>
            <person name="Jetten M.S.M."/>
            <person name="Mascher T."/>
            <person name="Medema M.H."/>
            <person name="Devos D.P."/>
            <person name="Kaster A.-K."/>
            <person name="Ovreas L."/>
            <person name="Rohde M."/>
            <person name="Galperin M.Y."/>
            <person name="Jogler C."/>
        </authorList>
    </citation>
    <scope>NUCLEOTIDE SEQUENCE [LARGE SCALE GENOMIC DNA]</scope>
    <source>
        <strain evidence="2 3">CA13</strain>
    </source>
</reference>
<dbReference type="AlphaFoldDB" id="A0A5C5Z3Y8"/>
<evidence type="ECO:0000313" key="2">
    <source>
        <dbReference type="EMBL" id="TWT81716.1"/>
    </source>
</evidence>
<dbReference type="RefSeq" id="WP_146397795.1">
    <property type="nucleotide sequence ID" value="NZ_SJPJ01000001.1"/>
</dbReference>
<keyword evidence="3" id="KW-1185">Reference proteome</keyword>
<dbReference type="Proteomes" id="UP000315010">
    <property type="component" value="Unassembled WGS sequence"/>
</dbReference>
<accession>A0A5C5Z3Y8</accession>
<keyword evidence="1" id="KW-1133">Transmembrane helix</keyword>
<feature type="transmembrane region" description="Helical" evidence="1">
    <location>
        <begin position="74"/>
        <end position="95"/>
    </location>
</feature>